<proteinExistence type="predicted"/>
<sequence>MAFRNRILPHHEKEANSLIHLLNHTIKKQIVALHMKDREEYMKWLAEGTAARKQLLELFRRKTEYDCLIGVRKNIKINPPTKQKNKL</sequence>
<name>A0A073KDX6_9BACI</name>
<accession>A0A073KDX6</accession>
<protein>
    <submittedName>
        <fullName evidence="1">Uncharacterized protein</fullName>
    </submittedName>
</protein>
<dbReference type="Proteomes" id="UP000027778">
    <property type="component" value="Unassembled WGS sequence"/>
</dbReference>
<evidence type="ECO:0000313" key="1">
    <source>
        <dbReference type="EMBL" id="KEK24731.1"/>
    </source>
</evidence>
<dbReference type="RefSeq" id="WP_033674094.1">
    <property type="nucleotide sequence ID" value="NZ_JOTM01000005.1"/>
</dbReference>
<comment type="caution">
    <text evidence="1">The sequence shown here is derived from an EMBL/GenBank/DDBJ whole genome shotgun (WGS) entry which is preliminary data.</text>
</comment>
<dbReference type="OrthoDB" id="9922938at2"/>
<evidence type="ECO:0000313" key="2">
    <source>
        <dbReference type="Proteomes" id="UP000027778"/>
    </source>
</evidence>
<dbReference type="AlphaFoldDB" id="A0A073KDX6"/>
<gene>
    <name evidence="1" type="ORF">BAGA_24030</name>
</gene>
<organism evidence="1 2">
    <name type="scientific">Bacillus gaemokensis</name>
    <dbReference type="NCBI Taxonomy" id="574375"/>
    <lineage>
        <taxon>Bacteria</taxon>
        <taxon>Bacillati</taxon>
        <taxon>Bacillota</taxon>
        <taxon>Bacilli</taxon>
        <taxon>Bacillales</taxon>
        <taxon>Bacillaceae</taxon>
        <taxon>Bacillus</taxon>
        <taxon>Bacillus cereus group</taxon>
    </lineage>
</organism>
<dbReference type="EMBL" id="JOTM01000005">
    <property type="protein sequence ID" value="KEK24731.1"/>
    <property type="molecule type" value="Genomic_DNA"/>
</dbReference>
<dbReference type="STRING" id="574375.AZF08_09150"/>
<reference evidence="1 2" key="1">
    <citation type="submission" date="2014-06" db="EMBL/GenBank/DDBJ databases">
        <title>Draft genome sequence of Bacillus gaemokensis JCM 15801 (MCCC 1A00707).</title>
        <authorList>
            <person name="Lai Q."/>
            <person name="Liu Y."/>
            <person name="Shao Z."/>
        </authorList>
    </citation>
    <scope>NUCLEOTIDE SEQUENCE [LARGE SCALE GENOMIC DNA]</scope>
    <source>
        <strain evidence="1 2">JCM 15801</strain>
    </source>
</reference>
<keyword evidence="2" id="KW-1185">Reference proteome</keyword>